<organism evidence="1 2">
    <name type="scientific">Hypholoma sublateritium (strain FD-334 SS-4)</name>
    <dbReference type="NCBI Taxonomy" id="945553"/>
    <lineage>
        <taxon>Eukaryota</taxon>
        <taxon>Fungi</taxon>
        <taxon>Dikarya</taxon>
        <taxon>Basidiomycota</taxon>
        <taxon>Agaricomycotina</taxon>
        <taxon>Agaricomycetes</taxon>
        <taxon>Agaricomycetidae</taxon>
        <taxon>Agaricales</taxon>
        <taxon>Agaricineae</taxon>
        <taxon>Strophariaceae</taxon>
        <taxon>Hypholoma</taxon>
    </lineage>
</organism>
<proteinExistence type="predicted"/>
<dbReference type="OrthoDB" id="3181072at2759"/>
<protein>
    <submittedName>
        <fullName evidence="1">Uncharacterized protein</fullName>
    </submittedName>
</protein>
<dbReference type="OMA" id="KALMHEY"/>
<feature type="non-terminal residue" evidence="1">
    <location>
        <position position="1"/>
    </location>
</feature>
<keyword evidence="2" id="KW-1185">Reference proteome</keyword>
<dbReference type="Proteomes" id="UP000054270">
    <property type="component" value="Unassembled WGS sequence"/>
</dbReference>
<gene>
    <name evidence="1" type="ORF">HYPSUDRAFT_128453</name>
</gene>
<name>A0A0D2QB88_HYPSF</name>
<evidence type="ECO:0000313" key="2">
    <source>
        <dbReference type="Proteomes" id="UP000054270"/>
    </source>
</evidence>
<sequence length="129" mass="14752">IREETIKQVKEQVDVQISEHLPESLQTQLDESKRQLEGIKISLRNSQARMTNSYIGTTNLDDPLSPILTPGGLSSPYYPPNARSLFGYDLDSAKILSRHYELTETDDLFMNFQQFLRHIGVASDYYRSA</sequence>
<reference evidence="2" key="1">
    <citation type="submission" date="2014-04" db="EMBL/GenBank/DDBJ databases">
        <title>Evolutionary Origins and Diversification of the Mycorrhizal Mutualists.</title>
        <authorList>
            <consortium name="DOE Joint Genome Institute"/>
            <consortium name="Mycorrhizal Genomics Consortium"/>
            <person name="Kohler A."/>
            <person name="Kuo A."/>
            <person name="Nagy L.G."/>
            <person name="Floudas D."/>
            <person name="Copeland A."/>
            <person name="Barry K.W."/>
            <person name="Cichocki N."/>
            <person name="Veneault-Fourrey C."/>
            <person name="LaButti K."/>
            <person name="Lindquist E.A."/>
            <person name="Lipzen A."/>
            <person name="Lundell T."/>
            <person name="Morin E."/>
            <person name="Murat C."/>
            <person name="Riley R."/>
            <person name="Ohm R."/>
            <person name="Sun H."/>
            <person name="Tunlid A."/>
            <person name="Henrissat B."/>
            <person name="Grigoriev I.V."/>
            <person name="Hibbett D.S."/>
            <person name="Martin F."/>
        </authorList>
    </citation>
    <scope>NUCLEOTIDE SEQUENCE [LARGE SCALE GENOMIC DNA]</scope>
    <source>
        <strain evidence="2">FD-334 SS-4</strain>
    </source>
</reference>
<evidence type="ECO:0000313" key="1">
    <source>
        <dbReference type="EMBL" id="KJA28940.1"/>
    </source>
</evidence>
<dbReference type="AlphaFoldDB" id="A0A0D2QB88"/>
<dbReference type="EMBL" id="KN817520">
    <property type="protein sequence ID" value="KJA28940.1"/>
    <property type="molecule type" value="Genomic_DNA"/>
</dbReference>
<accession>A0A0D2QB88</accession>